<dbReference type="Proteomes" id="UP000799777">
    <property type="component" value="Unassembled WGS sequence"/>
</dbReference>
<dbReference type="InterPro" id="IPR035994">
    <property type="entry name" value="Nucleoside_phosphorylase_sf"/>
</dbReference>
<organism evidence="1 2">
    <name type="scientific">Setomelanomma holmii</name>
    <dbReference type="NCBI Taxonomy" id="210430"/>
    <lineage>
        <taxon>Eukaryota</taxon>
        <taxon>Fungi</taxon>
        <taxon>Dikarya</taxon>
        <taxon>Ascomycota</taxon>
        <taxon>Pezizomycotina</taxon>
        <taxon>Dothideomycetes</taxon>
        <taxon>Pleosporomycetidae</taxon>
        <taxon>Pleosporales</taxon>
        <taxon>Pleosporineae</taxon>
        <taxon>Phaeosphaeriaceae</taxon>
        <taxon>Setomelanomma</taxon>
    </lineage>
</organism>
<sequence length="135" mass="14551">MGQCDTIRLNRPKERQRPGTLEYTVGWICALPVELAAAQAMLDEEHAELPREKFDPNLYTLGRIGEHNIVINCLPAGHMGIGPAAAGAARMVSRFRSIRFGLMVGVGGGVPSPTVDVRLGDVVVSHPFRQHGGVV</sequence>
<dbReference type="AlphaFoldDB" id="A0A9P4LDS5"/>
<reference evidence="1" key="1">
    <citation type="journal article" date="2020" name="Stud. Mycol.">
        <title>101 Dothideomycetes genomes: a test case for predicting lifestyles and emergence of pathogens.</title>
        <authorList>
            <person name="Haridas S."/>
            <person name="Albert R."/>
            <person name="Binder M."/>
            <person name="Bloem J."/>
            <person name="Labutti K."/>
            <person name="Salamov A."/>
            <person name="Andreopoulos B."/>
            <person name="Baker S."/>
            <person name="Barry K."/>
            <person name="Bills G."/>
            <person name="Bluhm B."/>
            <person name="Cannon C."/>
            <person name="Castanera R."/>
            <person name="Culley D."/>
            <person name="Daum C."/>
            <person name="Ezra D."/>
            <person name="Gonzalez J."/>
            <person name="Henrissat B."/>
            <person name="Kuo A."/>
            <person name="Liang C."/>
            <person name="Lipzen A."/>
            <person name="Lutzoni F."/>
            <person name="Magnuson J."/>
            <person name="Mondo S."/>
            <person name="Nolan M."/>
            <person name="Ohm R."/>
            <person name="Pangilinan J."/>
            <person name="Park H.-J."/>
            <person name="Ramirez L."/>
            <person name="Alfaro M."/>
            <person name="Sun H."/>
            <person name="Tritt A."/>
            <person name="Yoshinaga Y."/>
            <person name="Zwiers L.-H."/>
            <person name="Turgeon B."/>
            <person name="Goodwin S."/>
            <person name="Spatafora J."/>
            <person name="Crous P."/>
            <person name="Grigoriev I."/>
        </authorList>
    </citation>
    <scope>NUCLEOTIDE SEQUENCE</scope>
    <source>
        <strain evidence="1">CBS 110217</strain>
    </source>
</reference>
<evidence type="ECO:0000313" key="1">
    <source>
        <dbReference type="EMBL" id="KAF2022441.1"/>
    </source>
</evidence>
<dbReference type="GO" id="GO:0009116">
    <property type="term" value="P:nucleoside metabolic process"/>
    <property type="evidence" value="ECO:0007669"/>
    <property type="project" value="InterPro"/>
</dbReference>
<dbReference type="PANTHER" id="PTHR46082:SF11">
    <property type="entry name" value="AAA+ ATPASE DOMAIN-CONTAINING PROTEIN-RELATED"/>
    <property type="match status" value="1"/>
</dbReference>
<dbReference type="PANTHER" id="PTHR46082">
    <property type="entry name" value="ATP/GTP-BINDING PROTEIN-RELATED"/>
    <property type="match status" value="1"/>
</dbReference>
<dbReference type="EMBL" id="ML978689">
    <property type="protein sequence ID" value="KAF2022441.1"/>
    <property type="molecule type" value="Genomic_DNA"/>
</dbReference>
<accession>A0A9P4LDS5</accession>
<name>A0A9P4LDS5_9PLEO</name>
<gene>
    <name evidence="1" type="ORF">EK21DRAFT_95708</name>
</gene>
<evidence type="ECO:0000313" key="2">
    <source>
        <dbReference type="Proteomes" id="UP000799777"/>
    </source>
</evidence>
<keyword evidence="2" id="KW-1185">Reference proteome</keyword>
<comment type="caution">
    <text evidence="1">The sequence shown here is derived from an EMBL/GenBank/DDBJ whole genome shotgun (WGS) entry which is preliminary data.</text>
</comment>
<dbReference type="GO" id="GO:0003824">
    <property type="term" value="F:catalytic activity"/>
    <property type="evidence" value="ECO:0007669"/>
    <property type="project" value="InterPro"/>
</dbReference>
<proteinExistence type="predicted"/>
<feature type="non-terminal residue" evidence="1">
    <location>
        <position position="135"/>
    </location>
</feature>
<dbReference type="InterPro" id="IPR053137">
    <property type="entry name" value="NLR-like"/>
</dbReference>
<protein>
    <submittedName>
        <fullName evidence="1">Kinesin</fullName>
    </submittedName>
</protein>
<dbReference type="OrthoDB" id="1577640at2759"/>
<dbReference type="SUPFAM" id="SSF53167">
    <property type="entry name" value="Purine and uridine phosphorylases"/>
    <property type="match status" value="1"/>
</dbReference>
<dbReference type="Gene3D" id="3.40.50.1580">
    <property type="entry name" value="Nucleoside phosphorylase domain"/>
    <property type="match status" value="1"/>
</dbReference>